<evidence type="ECO:0000256" key="1">
    <source>
        <dbReference type="ARBA" id="ARBA00005878"/>
    </source>
</evidence>
<dbReference type="SUPFAM" id="SSF53335">
    <property type="entry name" value="S-adenosyl-L-methionine-dependent methyltransferases"/>
    <property type="match status" value="1"/>
</dbReference>
<dbReference type="GO" id="GO:0070475">
    <property type="term" value="P:rRNA base methylation"/>
    <property type="evidence" value="ECO:0007669"/>
    <property type="project" value="TreeGrafter"/>
</dbReference>
<dbReference type="FunFam" id="3.40.50.150:FF:000261">
    <property type="entry name" value="U6 small nuclear RNA (adenine-(43)-N(6))-methyltransferase"/>
    <property type="match status" value="1"/>
</dbReference>
<dbReference type="InterPro" id="IPR017182">
    <property type="entry name" value="METTL16/PsiM"/>
</dbReference>
<dbReference type="EC" id="2.1.1.-" evidence="5"/>
<proteinExistence type="inferred from homology"/>
<dbReference type="GO" id="GO:0008168">
    <property type="term" value="F:methyltransferase activity"/>
    <property type="evidence" value="ECO:0007669"/>
    <property type="project" value="UniProtKB-UniRule"/>
</dbReference>
<evidence type="ECO:0000256" key="5">
    <source>
        <dbReference type="PIRNR" id="PIRNR037350"/>
    </source>
</evidence>
<sequence>MKNKRKREQPRPAIHPRNKYSEKPPDFALLASFYPSFKPFVFYSRDGRPRIDWTDFNATRELTRILLHHDHGINWWIPDGQLCPTVPNRSNYIHWIEDLLLSDIIPRPNPNQDNVRGFDIGTGANCIYPLLGASLLGWRFVGSDVADVAIEWAERNVKSNPQISDLIEIRKAGTDASCSQVEDPYNENSNLERKVDHAVRDDCYSGPPILYGVVRDGETFDFCMCNPPFFESMEEAGLNPKTSCGGTVDEMVCPGGEKAFITRIIEDSVKLKHSFRYCSASCLALSRQRPSKGNGGLRGEERGGDIQNPTGGGMLFISHYLVTVTCNRHRWYTSMVGRKINLKFLTSKLREVGVTIVKTTEFVQGQTCRWGIAWSFVPPVKKIISTHVAEKPNLSFMLQGLQRQSSAFDVLQSIESFFRVSGASCKLNVSSFCVDISASNNHLSGIFKEDAEENLDEASGNINFRISVFQQIPGTLLVKGSLQQKDCPVSGELLSAFQRLEVVLKDKFCQTKDSSNPP</sequence>
<dbReference type="InterPro" id="IPR010286">
    <property type="entry name" value="METTL16/RlmF"/>
</dbReference>
<dbReference type="PANTHER" id="PTHR13393:SF0">
    <property type="entry name" value="RNA N6-ADENOSINE-METHYLTRANSFERASE METTL16"/>
    <property type="match status" value="1"/>
</dbReference>
<feature type="binding site" evidence="6">
    <location>
        <position position="144"/>
    </location>
    <ligand>
        <name>S-adenosyl-L-methionine</name>
        <dbReference type="ChEBI" id="CHEBI:59789"/>
    </ligand>
</feature>
<comment type="similarity">
    <text evidence="1 5">Belongs to the methyltransferase superfamily. METTL16/RlmF family.</text>
</comment>
<feature type="region of interest" description="Disordered" evidence="7">
    <location>
        <begin position="1"/>
        <end position="21"/>
    </location>
</feature>
<keyword evidence="2 5" id="KW-0489">Methyltransferase</keyword>
<evidence type="ECO:0000256" key="2">
    <source>
        <dbReference type="ARBA" id="ARBA00022603"/>
    </source>
</evidence>
<keyword evidence="3 5" id="KW-0808">Transferase</keyword>
<feature type="region of interest" description="Disordered" evidence="7">
    <location>
        <begin position="287"/>
        <end position="306"/>
    </location>
</feature>
<organism evidence="8 9">
    <name type="scientific">Punica granatum</name>
    <name type="common">Pomegranate</name>
    <dbReference type="NCBI Taxonomy" id="22663"/>
    <lineage>
        <taxon>Eukaryota</taxon>
        <taxon>Viridiplantae</taxon>
        <taxon>Streptophyta</taxon>
        <taxon>Embryophyta</taxon>
        <taxon>Tracheophyta</taxon>
        <taxon>Spermatophyta</taxon>
        <taxon>Magnoliopsida</taxon>
        <taxon>eudicotyledons</taxon>
        <taxon>Gunneridae</taxon>
        <taxon>Pentapetalae</taxon>
        <taxon>rosids</taxon>
        <taxon>malvids</taxon>
        <taxon>Myrtales</taxon>
        <taxon>Lythraceae</taxon>
        <taxon>Punica</taxon>
    </lineage>
</organism>
<feature type="binding site" evidence="6">
    <location>
        <position position="226"/>
    </location>
    <ligand>
        <name>S-adenosyl-L-methionine</name>
        <dbReference type="ChEBI" id="CHEBI:59789"/>
    </ligand>
</feature>
<keyword evidence="4 6" id="KW-0949">S-adenosyl-L-methionine</keyword>
<evidence type="ECO:0000256" key="4">
    <source>
        <dbReference type="ARBA" id="ARBA00022691"/>
    </source>
</evidence>
<evidence type="ECO:0000313" key="9">
    <source>
        <dbReference type="Proteomes" id="UP000197138"/>
    </source>
</evidence>
<feature type="compositionally biased region" description="Basic residues" evidence="7">
    <location>
        <begin position="1"/>
        <end position="18"/>
    </location>
</feature>
<feature type="binding site" evidence="6">
    <location>
        <position position="121"/>
    </location>
    <ligand>
        <name>S-adenosyl-L-methionine</name>
        <dbReference type="ChEBI" id="CHEBI:59789"/>
    </ligand>
</feature>
<evidence type="ECO:0000256" key="7">
    <source>
        <dbReference type="SAM" id="MobiDB-lite"/>
    </source>
</evidence>
<gene>
    <name evidence="8" type="ORF">CDL15_Pgr004376</name>
</gene>
<protein>
    <recommendedName>
        <fullName evidence="5">U6 small nuclear RNA (adenine-(43)-N(6))-methyltransferase</fullName>
        <ecNumber evidence="5">2.1.1.-</ecNumber>
    </recommendedName>
</protein>
<dbReference type="EMBL" id="MTKT01001810">
    <property type="protein sequence ID" value="OWM83945.1"/>
    <property type="molecule type" value="Genomic_DNA"/>
</dbReference>
<reference evidence="9" key="1">
    <citation type="journal article" date="2017" name="Plant J.">
        <title>The pomegranate (Punica granatum L.) genome and the genomics of punicalagin biosynthesis.</title>
        <authorList>
            <person name="Qin G."/>
            <person name="Xu C."/>
            <person name="Ming R."/>
            <person name="Tang H."/>
            <person name="Guyot R."/>
            <person name="Kramer E.M."/>
            <person name="Hu Y."/>
            <person name="Yi X."/>
            <person name="Qi Y."/>
            <person name="Xu X."/>
            <person name="Gao Z."/>
            <person name="Pan H."/>
            <person name="Jian J."/>
            <person name="Tian Y."/>
            <person name="Yue Z."/>
            <person name="Xu Y."/>
        </authorList>
    </citation>
    <scope>NUCLEOTIDE SEQUENCE [LARGE SCALE GENOMIC DNA]</scope>
    <source>
        <strain evidence="9">cv. Dabenzi</strain>
    </source>
</reference>
<dbReference type="AlphaFoldDB" id="A0A218XFE4"/>
<evidence type="ECO:0000256" key="6">
    <source>
        <dbReference type="PIRSR" id="PIRSR037350-1"/>
    </source>
</evidence>
<dbReference type="Gene3D" id="3.40.50.150">
    <property type="entry name" value="Vaccinia Virus protein VP39"/>
    <property type="match status" value="1"/>
</dbReference>
<evidence type="ECO:0000256" key="3">
    <source>
        <dbReference type="ARBA" id="ARBA00022679"/>
    </source>
</evidence>
<dbReference type="GO" id="GO:0005634">
    <property type="term" value="C:nucleus"/>
    <property type="evidence" value="ECO:0007669"/>
    <property type="project" value="TreeGrafter"/>
</dbReference>
<dbReference type="PANTHER" id="PTHR13393">
    <property type="entry name" value="SAM-DEPENDENT METHYLTRANSFERASE"/>
    <property type="match status" value="1"/>
</dbReference>
<comment type="caution">
    <text evidence="8">The sequence shown here is derived from an EMBL/GenBank/DDBJ whole genome shotgun (WGS) entry which is preliminary data.</text>
</comment>
<dbReference type="Pfam" id="PF05971">
    <property type="entry name" value="Methyltransf_10"/>
    <property type="match status" value="3"/>
</dbReference>
<name>A0A218XFE4_PUNGR</name>
<dbReference type="InterPro" id="IPR029063">
    <property type="entry name" value="SAM-dependent_MTases_sf"/>
</dbReference>
<evidence type="ECO:0000313" key="8">
    <source>
        <dbReference type="EMBL" id="OWM83945.1"/>
    </source>
</evidence>
<feature type="binding site" evidence="6">
    <location>
        <position position="89"/>
    </location>
    <ligand>
        <name>S-adenosyl-L-methionine</name>
        <dbReference type="ChEBI" id="CHEBI:59789"/>
    </ligand>
</feature>
<dbReference type="PIRSF" id="PIRSF037350">
    <property type="entry name" value="Mtase_ZK1128_prd"/>
    <property type="match status" value="1"/>
</dbReference>
<dbReference type="Proteomes" id="UP000197138">
    <property type="component" value="Unassembled WGS sequence"/>
</dbReference>
<accession>A0A218XFE4</accession>